<proteinExistence type="predicted"/>
<evidence type="ECO:0000259" key="1">
    <source>
        <dbReference type="Pfam" id="PF00149"/>
    </source>
</evidence>
<dbReference type="PANTHER" id="PTHR42850:SF4">
    <property type="entry name" value="ZINC-DEPENDENT ENDOPOLYPHOSPHATASE"/>
    <property type="match status" value="1"/>
</dbReference>
<evidence type="ECO:0000313" key="2">
    <source>
        <dbReference type="EMBL" id="AYF02268.1"/>
    </source>
</evidence>
<dbReference type="InterPro" id="IPR050126">
    <property type="entry name" value="Ap4A_hydrolase"/>
</dbReference>
<gene>
    <name evidence="2" type="ORF">PY32053_02675</name>
</gene>
<dbReference type="GO" id="GO:0110154">
    <property type="term" value="P:RNA decapping"/>
    <property type="evidence" value="ECO:0007669"/>
    <property type="project" value="TreeGrafter"/>
</dbReference>
<sequence length="269" mass="29167">MPLALVAPGSNVPGAVLLGDIMRTYVIGDIHGQLELLKALHERIARDNAARGGGGHLVHVGDLIDRGPDSRGVVDYLMRGQMAGRPWTVLKGNHDRFLPRFAAQPDWIDPGLASGRHWLDHTTLGAGPTLASYGVERGDRPHAAVLEDTLKAVPEAHLRWLDQLPLFHRLPQAVIVHAGMRPGVPLERQTEHDLLWIRQGFLDDASDHGVLVVHGHSPVDRVTHFGNRLAVDTGAAYGGALSAVVFDDDGLHDLTEEGRVPIHRTALPA</sequence>
<dbReference type="Pfam" id="PF00149">
    <property type="entry name" value="Metallophos"/>
    <property type="match status" value="1"/>
</dbReference>
<dbReference type="Gene3D" id="3.60.21.10">
    <property type="match status" value="1"/>
</dbReference>
<dbReference type="InterPro" id="IPR004843">
    <property type="entry name" value="Calcineurin-like_PHP"/>
</dbReference>
<dbReference type="InterPro" id="IPR029052">
    <property type="entry name" value="Metallo-depent_PP-like"/>
</dbReference>
<accession>A0A386UPJ7</accession>
<dbReference type="GO" id="GO:0005737">
    <property type="term" value="C:cytoplasm"/>
    <property type="evidence" value="ECO:0007669"/>
    <property type="project" value="TreeGrafter"/>
</dbReference>
<dbReference type="GO" id="GO:0008803">
    <property type="term" value="F:bis(5'-nucleosyl)-tetraphosphatase (symmetrical) activity"/>
    <property type="evidence" value="ECO:0007669"/>
    <property type="project" value="TreeGrafter"/>
</dbReference>
<protein>
    <submittedName>
        <fullName evidence="2">Serine/threonine protein phosphatase family protein</fullName>
    </submittedName>
</protein>
<dbReference type="Proteomes" id="UP000272010">
    <property type="component" value="Chromosome"/>
</dbReference>
<dbReference type="GO" id="GO:0016791">
    <property type="term" value="F:phosphatase activity"/>
    <property type="evidence" value="ECO:0007669"/>
    <property type="project" value="TreeGrafter"/>
</dbReference>
<feature type="domain" description="Calcineurin-like phosphoesterase" evidence="1">
    <location>
        <begin position="22"/>
        <end position="231"/>
    </location>
</feature>
<dbReference type="SUPFAM" id="SSF56300">
    <property type="entry name" value="Metallo-dependent phosphatases"/>
    <property type="match status" value="1"/>
</dbReference>
<name>A0A386UPJ7_9RHOB</name>
<dbReference type="PANTHER" id="PTHR42850">
    <property type="entry name" value="METALLOPHOSPHOESTERASE"/>
    <property type="match status" value="1"/>
</dbReference>
<dbReference type="AlphaFoldDB" id="A0A386UPJ7"/>
<organism evidence="2 3">
    <name type="scientific">Paracoccus yeei</name>
    <dbReference type="NCBI Taxonomy" id="147645"/>
    <lineage>
        <taxon>Bacteria</taxon>
        <taxon>Pseudomonadati</taxon>
        <taxon>Pseudomonadota</taxon>
        <taxon>Alphaproteobacteria</taxon>
        <taxon>Rhodobacterales</taxon>
        <taxon>Paracoccaceae</taxon>
        <taxon>Paracoccus</taxon>
    </lineage>
</organism>
<evidence type="ECO:0000313" key="3">
    <source>
        <dbReference type="Proteomes" id="UP000272010"/>
    </source>
</evidence>
<reference evidence="3" key="1">
    <citation type="submission" date="2018-07" db="EMBL/GenBank/DDBJ databases">
        <title>Genome Structure of the Opportunistic Pathogen Paracoccus yeei (Alphaproteobacteria) and Identification of Putative Virulence Factors.</title>
        <authorList>
            <person name="Lasek R."/>
            <person name="Szuplewska M."/>
            <person name="Mitura M."/>
            <person name="Decewicz P."/>
            <person name="Chmielowska C."/>
            <person name="Pawlot A."/>
            <person name="Sentkowska D."/>
            <person name="Czarnecki J."/>
            <person name="Bartosik D."/>
        </authorList>
    </citation>
    <scope>NUCLEOTIDE SEQUENCE [LARGE SCALE GENOMIC DNA]</scope>
    <source>
        <strain evidence="3">CCUG 32053</strain>
    </source>
</reference>
<dbReference type="EMBL" id="CP031078">
    <property type="protein sequence ID" value="AYF02268.1"/>
    <property type="molecule type" value="Genomic_DNA"/>
</dbReference>